<evidence type="ECO:0000313" key="1">
    <source>
        <dbReference type="Proteomes" id="UP000036681"/>
    </source>
</evidence>
<dbReference type="AlphaFoldDB" id="A0A0M3IHX2"/>
<dbReference type="WBParaSite" id="ALUE_0001807401-mRNA-1">
    <property type="protein sequence ID" value="ALUE_0001807401-mRNA-1"/>
    <property type="gene ID" value="ALUE_0001807401"/>
</dbReference>
<dbReference type="Proteomes" id="UP000036681">
    <property type="component" value="Unplaced"/>
</dbReference>
<accession>A0A0M3IHX2</accession>
<reference evidence="2" key="1">
    <citation type="submission" date="2017-02" db="UniProtKB">
        <authorList>
            <consortium name="WormBaseParasite"/>
        </authorList>
    </citation>
    <scope>IDENTIFICATION</scope>
</reference>
<organism evidence="1 2">
    <name type="scientific">Ascaris lumbricoides</name>
    <name type="common">Giant roundworm</name>
    <dbReference type="NCBI Taxonomy" id="6252"/>
    <lineage>
        <taxon>Eukaryota</taxon>
        <taxon>Metazoa</taxon>
        <taxon>Ecdysozoa</taxon>
        <taxon>Nematoda</taxon>
        <taxon>Chromadorea</taxon>
        <taxon>Rhabditida</taxon>
        <taxon>Spirurina</taxon>
        <taxon>Ascaridomorpha</taxon>
        <taxon>Ascaridoidea</taxon>
        <taxon>Ascarididae</taxon>
        <taxon>Ascaris</taxon>
    </lineage>
</organism>
<name>A0A0M3IHX2_ASCLU</name>
<protein>
    <submittedName>
        <fullName evidence="2">Integrase</fullName>
    </submittedName>
</protein>
<sequence length="59" mass="6623">LASSYRAAPTSSLIGKTAVEQLGTLSLSEKKKRTAHTHQTSFKDVQIYIYSTCSMWRIM</sequence>
<proteinExistence type="predicted"/>
<evidence type="ECO:0000313" key="2">
    <source>
        <dbReference type="WBParaSite" id="ALUE_0001807401-mRNA-1"/>
    </source>
</evidence>
<keyword evidence="1" id="KW-1185">Reference proteome</keyword>